<dbReference type="PANTHER" id="PTHR10938">
    <property type="entry name" value="TRANSLATION INITIATION FACTOR IF-3"/>
    <property type="match status" value="1"/>
</dbReference>
<dbReference type="RefSeq" id="WP_160095116.1">
    <property type="nucleotide sequence ID" value="NZ_CP047224.1"/>
</dbReference>
<dbReference type="Pfam" id="PF05198">
    <property type="entry name" value="IF3_N"/>
    <property type="match status" value="1"/>
</dbReference>
<organism evidence="9 10">
    <name type="scientific">Neorickettsia findlayensis</name>
    <dbReference type="NCBI Taxonomy" id="2686014"/>
    <lineage>
        <taxon>Bacteria</taxon>
        <taxon>Pseudomonadati</taxon>
        <taxon>Pseudomonadota</taxon>
        <taxon>Alphaproteobacteria</taxon>
        <taxon>Rickettsiales</taxon>
        <taxon>Anaplasmataceae</taxon>
        <taxon>Neorickettsia</taxon>
    </lineage>
</organism>
<dbReference type="KEGG" id="nef:GP480_01175"/>
<feature type="domain" description="Translation initiation factor 3 N-terminal" evidence="8">
    <location>
        <begin position="31"/>
        <end position="90"/>
    </location>
</feature>
<evidence type="ECO:0000256" key="5">
    <source>
        <dbReference type="NCBIfam" id="TIGR00168"/>
    </source>
</evidence>
<evidence type="ECO:0000259" key="7">
    <source>
        <dbReference type="Pfam" id="PF00707"/>
    </source>
</evidence>
<dbReference type="SUPFAM" id="SSF55200">
    <property type="entry name" value="Translation initiation factor IF3, C-terminal domain"/>
    <property type="match status" value="1"/>
</dbReference>
<dbReference type="SUPFAM" id="SSF54364">
    <property type="entry name" value="Translation initiation factor IF3, N-terminal domain"/>
    <property type="match status" value="1"/>
</dbReference>
<reference evidence="9 10" key="1">
    <citation type="journal article" date="2020" name="MBio">
        <title>Erratum for Teymournejad et al., 'Isolation and Molecular Analysis of a Novel Neorickettsia Species That Causes Potomac Horse Fever'.</title>
        <authorList>
            <person name="Teymournejad O."/>
            <person name="Lin M."/>
            <person name="Bekebrede H."/>
            <person name="Kamr A."/>
            <person name="Toribio R.E."/>
            <person name="Arroyo L.G."/>
            <person name="Baird J.D."/>
            <person name="Rikihisa Y."/>
        </authorList>
    </citation>
    <scope>NUCLEOTIDE SEQUENCE [LARGE SCALE GENOMIC DNA]</scope>
    <source>
        <strain evidence="9 10">Fin17</strain>
    </source>
</reference>
<dbReference type="HAMAP" id="MF_00080">
    <property type="entry name" value="IF_3"/>
    <property type="match status" value="1"/>
</dbReference>
<dbReference type="GO" id="GO:0043022">
    <property type="term" value="F:ribosome binding"/>
    <property type="evidence" value="ECO:0007669"/>
    <property type="project" value="TreeGrafter"/>
</dbReference>
<proteinExistence type="inferred from homology"/>
<dbReference type="GO" id="GO:0032790">
    <property type="term" value="P:ribosome disassembly"/>
    <property type="evidence" value="ECO:0007669"/>
    <property type="project" value="TreeGrafter"/>
</dbReference>
<dbReference type="Pfam" id="PF00707">
    <property type="entry name" value="IF3_C"/>
    <property type="match status" value="1"/>
</dbReference>
<evidence type="ECO:0000313" key="9">
    <source>
        <dbReference type="EMBL" id="QHD65071.1"/>
    </source>
</evidence>
<reference evidence="9 10" key="2">
    <citation type="journal article" date="2020" name="MBio">
        <title>Isolation and Molecular Analysis of a Novel Neorickettsia Species That Causes Potomac Horse Fever.</title>
        <authorList>
            <person name="Teymournejad O."/>
            <person name="Lin M."/>
            <person name="Bekebrede H."/>
            <person name="Kamr A."/>
            <person name="Toribio R.E."/>
            <person name="Arroyo L.G."/>
            <person name="Baird J.D."/>
            <person name="Rikihisa Y."/>
        </authorList>
    </citation>
    <scope>NUCLEOTIDE SEQUENCE [LARGE SCALE GENOMIC DNA]</scope>
    <source>
        <strain evidence="9 10">Fin17</strain>
    </source>
</reference>
<evidence type="ECO:0000256" key="1">
    <source>
        <dbReference type="ARBA" id="ARBA00005439"/>
    </source>
</evidence>
<keyword evidence="10" id="KW-1185">Reference proteome</keyword>
<dbReference type="InterPro" id="IPR019814">
    <property type="entry name" value="Translation_initiation_fac_3_N"/>
</dbReference>
<keyword evidence="2 4" id="KW-0396">Initiation factor</keyword>
<accession>A0A6P1GAY0</accession>
<evidence type="ECO:0000256" key="2">
    <source>
        <dbReference type="ARBA" id="ARBA00022540"/>
    </source>
</evidence>
<dbReference type="Gene3D" id="3.10.20.80">
    <property type="entry name" value="Translation initiation factor 3 (IF-3), N-terminal domain"/>
    <property type="match status" value="1"/>
</dbReference>
<evidence type="ECO:0000313" key="10">
    <source>
        <dbReference type="Proteomes" id="UP000464912"/>
    </source>
</evidence>
<comment type="subunit">
    <text evidence="4 6">Monomer.</text>
</comment>
<comment type="function">
    <text evidence="4 6">IF-3 binds to the 30S ribosomal subunit and shifts the equilibrium between 70S ribosomes and their 50S and 30S subunits in favor of the free subunits, thus enhancing the availability of 30S subunits on which protein synthesis initiation begins.</text>
</comment>
<dbReference type="InterPro" id="IPR036788">
    <property type="entry name" value="T_IF-3_C_sf"/>
</dbReference>
<dbReference type="GO" id="GO:0005829">
    <property type="term" value="C:cytosol"/>
    <property type="evidence" value="ECO:0007669"/>
    <property type="project" value="TreeGrafter"/>
</dbReference>
<evidence type="ECO:0000256" key="4">
    <source>
        <dbReference type="HAMAP-Rule" id="MF_00080"/>
    </source>
</evidence>
<dbReference type="InterPro" id="IPR036787">
    <property type="entry name" value="T_IF-3_N_sf"/>
</dbReference>
<dbReference type="InterPro" id="IPR019815">
    <property type="entry name" value="Translation_initiation_fac_3_C"/>
</dbReference>
<dbReference type="NCBIfam" id="TIGR00168">
    <property type="entry name" value="infC"/>
    <property type="match status" value="1"/>
</dbReference>
<name>A0A6P1GAY0_9RICK</name>
<feature type="domain" description="Translation initiation factor 3 C-terminal" evidence="7">
    <location>
        <begin position="101"/>
        <end position="186"/>
    </location>
</feature>
<dbReference type="PANTHER" id="PTHR10938:SF0">
    <property type="entry name" value="TRANSLATION INITIATION FACTOR IF-3, MITOCHONDRIAL"/>
    <property type="match status" value="1"/>
</dbReference>
<evidence type="ECO:0000259" key="8">
    <source>
        <dbReference type="Pfam" id="PF05198"/>
    </source>
</evidence>
<dbReference type="InterPro" id="IPR019813">
    <property type="entry name" value="Translation_initiation_fac3_CS"/>
</dbReference>
<protein>
    <recommendedName>
        <fullName evidence="4 5">Translation initiation factor IF-3</fullName>
    </recommendedName>
</protein>
<dbReference type="PROSITE" id="PS00938">
    <property type="entry name" value="IF3"/>
    <property type="match status" value="1"/>
</dbReference>
<comment type="subcellular location">
    <subcellularLocation>
        <location evidence="4 6">Cytoplasm</location>
    </subcellularLocation>
</comment>
<keyword evidence="3 4" id="KW-0648">Protein biosynthesis</keyword>
<evidence type="ECO:0000256" key="6">
    <source>
        <dbReference type="RuleBase" id="RU000646"/>
    </source>
</evidence>
<dbReference type="Gene3D" id="3.30.110.10">
    <property type="entry name" value="Translation initiation factor 3 (IF-3), C-terminal domain"/>
    <property type="match status" value="1"/>
</dbReference>
<dbReference type="GO" id="GO:0016020">
    <property type="term" value="C:membrane"/>
    <property type="evidence" value="ECO:0007669"/>
    <property type="project" value="TreeGrafter"/>
</dbReference>
<dbReference type="AlphaFoldDB" id="A0A6P1GAY0"/>
<sequence>MKNKEKNFAGRYPNRSNTDKRIVWSYANANNEVRVIDVNDKFMGVMKIAEALQLAKNRNLDLVEVSSAVVPPICKILDYGKYKYEAKKESNLKRRKQKSATVKEVQLRQSIGAGDLNTKLKKIREFLQEEDKVKVVVRLRGREMTNKNLAINLLNKVVEEVGSEVGKLEKEVVQNNNNFFIILAPNGKS</sequence>
<dbReference type="EMBL" id="CP047224">
    <property type="protein sequence ID" value="QHD65071.1"/>
    <property type="molecule type" value="Genomic_DNA"/>
</dbReference>
<dbReference type="GO" id="GO:0003743">
    <property type="term" value="F:translation initiation factor activity"/>
    <property type="evidence" value="ECO:0007669"/>
    <property type="project" value="UniProtKB-UniRule"/>
</dbReference>
<keyword evidence="4" id="KW-0963">Cytoplasm</keyword>
<evidence type="ECO:0000256" key="3">
    <source>
        <dbReference type="ARBA" id="ARBA00022917"/>
    </source>
</evidence>
<dbReference type="InterPro" id="IPR001288">
    <property type="entry name" value="Translation_initiation_fac_3"/>
</dbReference>
<dbReference type="Proteomes" id="UP000464912">
    <property type="component" value="Chromosome"/>
</dbReference>
<comment type="similarity">
    <text evidence="1 4 6">Belongs to the IF-3 family.</text>
</comment>
<gene>
    <name evidence="4" type="primary">infC</name>
    <name evidence="9" type="ORF">GP480_01175</name>
</gene>